<sequence>MQHRRPEQAAPPAGGTAADERARAAGTSDPGVPGDLHVAGPPPAQAAPEAAEDTSPDPIPPAELAEDEVATGFPSPGPGGARPGLRPTAAGLGGVPERLFDPAEAERFRERWREVQSGFVDDPAESVRAADALAVEAVEALGRSVAAHRRALSDETAGHDAPDTERLRLALRGYRDLLDRIFTA</sequence>
<evidence type="ECO:0000313" key="2">
    <source>
        <dbReference type="EMBL" id="QKG18548.1"/>
    </source>
</evidence>
<gene>
    <name evidence="2" type="ORF">ACTIVE_0182</name>
</gene>
<dbReference type="EMBL" id="CP053892">
    <property type="protein sequence ID" value="QKG18548.1"/>
    <property type="molecule type" value="Genomic_DNA"/>
</dbReference>
<proteinExistence type="predicted"/>
<accession>A0A7D4AGC9</accession>
<evidence type="ECO:0000256" key="1">
    <source>
        <dbReference type="SAM" id="MobiDB-lite"/>
    </source>
</evidence>
<dbReference type="RefSeq" id="WP_173091849.1">
    <property type="nucleotide sequence ID" value="NZ_CP053892.1"/>
</dbReference>
<evidence type="ECO:0000313" key="3">
    <source>
        <dbReference type="Proteomes" id="UP000501240"/>
    </source>
</evidence>
<reference evidence="2 3" key="1">
    <citation type="submission" date="2020-05" db="EMBL/GenBank/DDBJ databases">
        <title>Actinomadura verrucosospora NRRL-B18236 (PFL_A860) Genome sequencing and assembly.</title>
        <authorList>
            <person name="Samborskyy M."/>
        </authorList>
    </citation>
    <scope>NUCLEOTIDE SEQUENCE [LARGE SCALE GENOMIC DNA]</scope>
    <source>
        <strain evidence="2 3">NRRL:B18236</strain>
    </source>
</reference>
<name>A0A7D4AGC9_ACTVE</name>
<organism evidence="2 3">
    <name type="scientific">Actinomadura verrucosospora</name>
    <dbReference type="NCBI Taxonomy" id="46165"/>
    <lineage>
        <taxon>Bacteria</taxon>
        <taxon>Bacillati</taxon>
        <taxon>Actinomycetota</taxon>
        <taxon>Actinomycetes</taxon>
        <taxon>Streptosporangiales</taxon>
        <taxon>Thermomonosporaceae</taxon>
        <taxon>Actinomadura</taxon>
    </lineage>
</organism>
<feature type="region of interest" description="Disordered" evidence="1">
    <location>
        <begin position="1"/>
        <end position="97"/>
    </location>
</feature>
<dbReference type="AlphaFoldDB" id="A0A7D4AGC9"/>
<dbReference type="Proteomes" id="UP000501240">
    <property type="component" value="Chromosome"/>
</dbReference>
<protein>
    <submittedName>
        <fullName evidence="2">Uncharacterized protein</fullName>
    </submittedName>
</protein>
<keyword evidence="3" id="KW-1185">Reference proteome</keyword>